<evidence type="ECO:0000259" key="4">
    <source>
        <dbReference type="SMART" id="SM00903"/>
    </source>
</evidence>
<dbReference type="Gene3D" id="2.30.110.10">
    <property type="entry name" value="Electron Transport, Fmn-binding Protein, Chain A"/>
    <property type="match status" value="1"/>
</dbReference>
<organism evidence="5">
    <name type="scientific">candidate division WOR-3 bacterium</name>
    <dbReference type="NCBI Taxonomy" id="2052148"/>
    <lineage>
        <taxon>Bacteria</taxon>
        <taxon>Bacteria division WOR-3</taxon>
    </lineage>
</organism>
<dbReference type="Pfam" id="PF01613">
    <property type="entry name" value="Flavin_Reduct"/>
    <property type="match status" value="1"/>
</dbReference>
<reference evidence="5" key="1">
    <citation type="journal article" date="2020" name="mSystems">
        <title>Genome- and Community-Level Interaction Insights into Carbon Utilization and Element Cycling Functions of Hydrothermarchaeota in Hydrothermal Sediment.</title>
        <authorList>
            <person name="Zhou Z."/>
            <person name="Liu Y."/>
            <person name="Xu W."/>
            <person name="Pan J."/>
            <person name="Luo Z.H."/>
            <person name="Li M."/>
        </authorList>
    </citation>
    <scope>NUCLEOTIDE SEQUENCE [LARGE SCALE GENOMIC DNA]</scope>
    <source>
        <strain evidence="5">SpSt-906</strain>
    </source>
</reference>
<evidence type="ECO:0000256" key="1">
    <source>
        <dbReference type="ARBA" id="ARBA00001917"/>
    </source>
</evidence>
<dbReference type="GO" id="GO:0010181">
    <property type="term" value="F:FMN binding"/>
    <property type="evidence" value="ECO:0007669"/>
    <property type="project" value="InterPro"/>
</dbReference>
<keyword evidence="2" id="KW-0285">Flavoprotein</keyword>
<sequence length="175" mass="20065">MKREIKRNLYRLLHPKLTFLLTSVDRKGRENVMTLAWATPLSEEPPLLGIAVGKESLTAQNIKETKEFVLNVPDEKLLSAVWVCGTKSGREVDKFVKANLTKTKARFVRPPYIKECLAQIECRVKKVIDCGECFFFVGEIQHSVAEGMAFQNFWRREAKVLLHLGGKRFWVGGNW</sequence>
<protein>
    <submittedName>
        <fullName evidence="5">Flavin reductase family protein</fullName>
    </submittedName>
</protein>
<evidence type="ECO:0000313" key="5">
    <source>
        <dbReference type="EMBL" id="HGF00013.1"/>
    </source>
</evidence>
<comment type="similarity">
    <text evidence="3">Belongs to the flavoredoxin family.</text>
</comment>
<evidence type="ECO:0000256" key="2">
    <source>
        <dbReference type="ARBA" id="ARBA00022630"/>
    </source>
</evidence>
<dbReference type="EMBL" id="DTMQ01000048">
    <property type="protein sequence ID" value="HGF00013.1"/>
    <property type="molecule type" value="Genomic_DNA"/>
</dbReference>
<dbReference type="InterPro" id="IPR052174">
    <property type="entry name" value="Flavoredoxin"/>
</dbReference>
<name>A0A7C3YUB3_UNCW3</name>
<dbReference type="AlphaFoldDB" id="A0A7C3YUB3"/>
<dbReference type="InterPro" id="IPR012349">
    <property type="entry name" value="Split_barrel_FMN-bd"/>
</dbReference>
<dbReference type="PANTHER" id="PTHR43567">
    <property type="entry name" value="FLAVOREDOXIN-RELATED-RELATED"/>
    <property type="match status" value="1"/>
</dbReference>
<comment type="cofactor">
    <cofactor evidence="1">
        <name>FMN</name>
        <dbReference type="ChEBI" id="CHEBI:58210"/>
    </cofactor>
</comment>
<dbReference type="SUPFAM" id="SSF50475">
    <property type="entry name" value="FMN-binding split barrel"/>
    <property type="match status" value="1"/>
</dbReference>
<evidence type="ECO:0000256" key="3">
    <source>
        <dbReference type="ARBA" id="ARBA00038054"/>
    </source>
</evidence>
<dbReference type="GO" id="GO:0016646">
    <property type="term" value="F:oxidoreductase activity, acting on the CH-NH group of donors, NAD or NADP as acceptor"/>
    <property type="evidence" value="ECO:0007669"/>
    <property type="project" value="UniProtKB-ARBA"/>
</dbReference>
<proteinExistence type="inferred from homology"/>
<dbReference type="PANTHER" id="PTHR43567:SF1">
    <property type="entry name" value="FLAVOREDOXIN"/>
    <property type="match status" value="1"/>
</dbReference>
<dbReference type="InterPro" id="IPR002563">
    <property type="entry name" value="Flavin_Rdtase-like_dom"/>
</dbReference>
<dbReference type="SMART" id="SM00903">
    <property type="entry name" value="Flavin_Reduct"/>
    <property type="match status" value="1"/>
</dbReference>
<gene>
    <name evidence="5" type="ORF">ENX07_08110</name>
</gene>
<comment type="caution">
    <text evidence="5">The sequence shown here is derived from an EMBL/GenBank/DDBJ whole genome shotgun (WGS) entry which is preliminary data.</text>
</comment>
<accession>A0A7C3YUB3</accession>
<feature type="domain" description="Flavin reductase like" evidence="4">
    <location>
        <begin position="11"/>
        <end position="157"/>
    </location>
</feature>